<comment type="caution">
    <text evidence="1">The sequence shown here is derived from an EMBL/GenBank/DDBJ whole genome shotgun (WGS) entry which is preliminary data.</text>
</comment>
<keyword evidence="2" id="KW-1185">Reference proteome</keyword>
<organism evidence="1 2">
    <name type="scientific">Phormidium pseudopriestleyi FRX01</name>
    <dbReference type="NCBI Taxonomy" id="1759528"/>
    <lineage>
        <taxon>Bacteria</taxon>
        <taxon>Bacillati</taxon>
        <taxon>Cyanobacteriota</taxon>
        <taxon>Cyanophyceae</taxon>
        <taxon>Oscillatoriophycideae</taxon>
        <taxon>Oscillatoriales</taxon>
        <taxon>Oscillatoriaceae</taxon>
        <taxon>Phormidium</taxon>
    </lineage>
</organism>
<reference evidence="1 2" key="1">
    <citation type="submission" date="2021-03" db="EMBL/GenBank/DDBJ databases">
        <title>Metabolic Capacity of the Antarctic Cyanobacterium Phormidium pseudopriestleyi that Sustains Oxygenic Photosynthesis in the Presence of Hydrogen Sulfide.</title>
        <authorList>
            <person name="Lumian J.E."/>
            <person name="Jungblut A.D."/>
            <person name="Dillon M.L."/>
            <person name="Hawes I."/>
            <person name="Doran P.T."/>
            <person name="Mackey T.J."/>
            <person name="Dick G.J."/>
            <person name="Grettenberger C.L."/>
            <person name="Sumner D.Y."/>
        </authorList>
    </citation>
    <scope>NUCLEOTIDE SEQUENCE [LARGE SCALE GENOMIC DNA]</scope>
    <source>
        <strain evidence="1 2">FRX01</strain>
    </source>
</reference>
<dbReference type="RefSeq" id="WP_207086814.1">
    <property type="nucleotide sequence ID" value="NZ_JAFLQW010000094.1"/>
</dbReference>
<name>A0ABS3FMC2_9CYAN</name>
<accession>A0ABS3FMC2</accession>
<proteinExistence type="predicted"/>
<sequence>MPPKFSIQCDRLDREETPRFFRRSLQSYSIPAVMNSSFSGFFGEFLLRFVARSPSSGERGGELRRIEGC</sequence>
<protein>
    <submittedName>
        <fullName evidence="1">Uncharacterized protein</fullName>
    </submittedName>
</protein>
<gene>
    <name evidence="1" type="ORF">J0895_03900</name>
</gene>
<dbReference type="EMBL" id="JAFLQW010000094">
    <property type="protein sequence ID" value="MBO0348258.1"/>
    <property type="molecule type" value="Genomic_DNA"/>
</dbReference>
<dbReference type="Proteomes" id="UP000664844">
    <property type="component" value="Unassembled WGS sequence"/>
</dbReference>
<evidence type="ECO:0000313" key="2">
    <source>
        <dbReference type="Proteomes" id="UP000664844"/>
    </source>
</evidence>
<evidence type="ECO:0000313" key="1">
    <source>
        <dbReference type="EMBL" id="MBO0348258.1"/>
    </source>
</evidence>